<evidence type="ECO:0000256" key="1">
    <source>
        <dbReference type="ARBA" id="ARBA00022723"/>
    </source>
</evidence>
<dbReference type="EC" id="3.1.4.-" evidence="3"/>
<dbReference type="PANTHER" id="PTHR11347">
    <property type="entry name" value="CYCLIC NUCLEOTIDE PHOSPHODIESTERASE"/>
    <property type="match status" value="1"/>
</dbReference>
<dbReference type="Proteomes" id="UP000827284">
    <property type="component" value="Unassembled WGS sequence"/>
</dbReference>
<evidence type="ECO:0000259" key="5">
    <source>
        <dbReference type="PROSITE" id="PS51845"/>
    </source>
</evidence>
<comment type="caution">
    <text evidence="6">The sequence shown here is derived from an EMBL/GenBank/DDBJ whole genome shotgun (WGS) entry which is preliminary data.</text>
</comment>
<dbReference type="InterPro" id="IPR003607">
    <property type="entry name" value="HD/PDEase_dom"/>
</dbReference>
<feature type="compositionally biased region" description="Polar residues" evidence="4">
    <location>
        <begin position="226"/>
        <end position="235"/>
    </location>
</feature>
<dbReference type="InterPro" id="IPR023174">
    <property type="entry name" value="PDEase_CS"/>
</dbReference>
<dbReference type="InterPro" id="IPR036971">
    <property type="entry name" value="PDEase_catalytic_dom_sf"/>
</dbReference>
<evidence type="ECO:0000313" key="7">
    <source>
        <dbReference type="Proteomes" id="UP000827284"/>
    </source>
</evidence>
<feature type="region of interest" description="Disordered" evidence="4">
    <location>
        <begin position="648"/>
        <end position="783"/>
    </location>
</feature>
<dbReference type="GO" id="GO:0004114">
    <property type="term" value="F:3',5'-cyclic-nucleotide phosphodiesterase activity"/>
    <property type="evidence" value="ECO:0007669"/>
    <property type="project" value="InterPro"/>
</dbReference>
<feature type="region of interest" description="Disordered" evidence="4">
    <location>
        <begin position="540"/>
        <end position="561"/>
    </location>
</feature>
<dbReference type="Pfam" id="PF00233">
    <property type="entry name" value="PDEase_I"/>
    <property type="match status" value="2"/>
</dbReference>
<feature type="compositionally biased region" description="Polar residues" evidence="4">
    <location>
        <begin position="274"/>
        <end position="287"/>
    </location>
</feature>
<gene>
    <name evidence="6" type="ORF">EMPS_10698</name>
</gene>
<keyword evidence="1 3" id="KW-0479">Metal-binding</keyword>
<dbReference type="PROSITE" id="PS51845">
    <property type="entry name" value="PDEASE_I_2"/>
    <property type="match status" value="1"/>
</dbReference>
<evidence type="ECO:0000256" key="4">
    <source>
        <dbReference type="SAM" id="MobiDB-lite"/>
    </source>
</evidence>
<dbReference type="SMART" id="SM00471">
    <property type="entry name" value="HDc"/>
    <property type="match status" value="1"/>
</dbReference>
<feature type="region of interest" description="Disordered" evidence="4">
    <location>
        <begin position="226"/>
        <end position="253"/>
    </location>
</feature>
<comment type="similarity">
    <text evidence="3">Belongs to the cyclic nucleotide phosphodiesterase family.</text>
</comment>
<name>A0A9P3M1F5_9FUNG</name>
<dbReference type="OrthoDB" id="546632at2759"/>
<evidence type="ECO:0000256" key="3">
    <source>
        <dbReference type="RuleBase" id="RU363067"/>
    </source>
</evidence>
<dbReference type="InterPro" id="IPR002073">
    <property type="entry name" value="PDEase_catalytic_dom"/>
</dbReference>
<reference evidence="6" key="2">
    <citation type="journal article" date="2022" name="Microbiol. Resour. Announc.">
        <title>Whole-Genome Sequence of Entomortierella parvispora E1425, a Mucoromycotan Fungus Associated with Burkholderiaceae-Related Endosymbiotic Bacteria.</title>
        <authorList>
            <person name="Herlambang A."/>
            <person name="Guo Y."/>
            <person name="Takashima Y."/>
            <person name="Narisawa K."/>
            <person name="Ohta H."/>
            <person name="Nishizawa T."/>
        </authorList>
    </citation>
    <scope>NUCLEOTIDE SEQUENCE</scope>
    <source>
        <strain evidence="6">E1425</strain>
    </source>
</reference>
<proteinExistence type="inferred from homology"/>
<keyword evidence="2 3" id="KW-0378">Hydrolase</keyword>
<reference evidence="6" key="1">
    <citation type="submission" date="2021-11" db="EMBL/GenBank/DDBJ databases">
        <authorList>
            <person name="Herlambang A."/>
            <person name="Guo Y."/>
            <person name="Takashima Y."/>
            <person name="Nishizawa T."/>
        </authorList>
    </citation>
    <scope>NUCLEOTIDE SEQUENCE</scope>
    <source>
        <strain evidence="6">E1425</strain>
    </source>
</reference>
<feature type="region of interest" description="Disordered" evidence="4">
    <location>
        <begin position="268"/>
        <end position="287"/>
    </location>
</feature>
<evidence type="ECO:0000256" key="2">
    <source>
        <dbReference type="ARBA" id="ARBA00022801"/>
    </source>
</evidence>
<organism evidence="6 7">
    <name type="scientific">Entomortierella parvispora</name>
    <dbReference type="NCBI Taxonomy" id="205924"/>
    <lineage>
        <taxon>Eukaryota</taxon>
        <taxon>Fungi</taxon>
        <taxon>Fungi incertae sedis</taxon>
        <taxon>Mucoromycota</taxon>
        <taxon>Mortierellomycotina</taxon>
        <taxon>Mortierellomycetes</taxon>
        <taxon>Mortierellales</taxon>
        <taxon>Mortierellaceae</taxon>
        <taxon>Entomortierella</taxon>
    </lineage>
</organism>
<protein>
    <recommendedName>
        <fullName evidence="3">Phosphodiesterase</fullName>
        <ecNumber evidence="3">3.1.4.-</ecNumber>
    </recommendedName>
</protein>
<sequence>MLLLRHCQLTSEDLITTERALLRFTSGRVKPVDQNFNVWDYTVPEIYGYILGMFVHLDLVGTLGISSDELLDFIVDVDRGYLATFYHSFYHAADVTAVLFHMLQGMQASRYLPKPDMAALLLAGLCHDIGHPGLNNLFQVNAKTDLVKEYGEASVLEKYSCSLAMDLVTKHALFRNIGRSSLAMLPEGLPATEAGMREAMIKAILATDMSFHYDMLNSLNSLVEATSSPVTSPNASDMEGCSSDEDSDSDSDVELENVRYQDQGRIALADDNSESTSGGLDSLVPKTSQHLSIQLTGPEDDVKTENKAPTKRKTVMMAFPVSSTMPEMDGTGPDGNHNNRQRTWSTGSLDSDGSSVYYSVASHFTDRCAPATLNPDQRQQLCNCLLHAADISNAVKPWIICKRWSDLVVQEFFRQGDIEKAQGLPVSPNMDRDQHNQPQISLGFGDFVVQPYFEVLTELLPRAIPVLDSLSSNREQWLALQKTSQQFGNDPYVVVDPLEDDPSQVKRPGSPMAPLMSTGRRVSVAAGVLVLDDSQPLRTPHRRLRHSTNTEVSHHGGNHKLHKMKRSFSNRSLSASLQNLHVGTGPSAMAAIPRSSLSSARLAQAQDLFPHSGLKRQTSLIGKESHTSLEDLLPPARAPLTKVVPREPDQITSSPLHHAPQPSLLKEKDQDAGRDENKDKTVENEALGPLVDNSTRSKELESPLASNAVSRQKRLTSLPMASSNTRGTSGLNFSDGNDRQGLSGTKGSSTSTPPSPGPFSKVLATPSTQGAGTGAGASNRSSTPAVMMSKIKYDWPTSPLLPEHPVRPGFGPLDDLVVSSDAVLLHSSAESAELLDPVITSISTEKGDKDELMLGSPKTSTCASSIQSFPASPSTALTDGAVTISTASGTGTLDA</sequence>
<feature type="domain" description="PDEase" evidence="5">
    <location>
        <begin position="10"/>
        <end position="484"/>
    </location>
</feature>
<dbReference type="PROSITE" id="PS00126">
    <property type="entry name" value="PDEASE_I_1"/>
    <property type="match status" value="1"/>
</dbReference>
<dbReference type="CDD" id="cd00077">
    <property type="entry name" value="HDc"/>
    <property type="match status" value="1"/>
</dbReference>
<dbReference type="SUPFAM" id="SSF109604">
    <property type="entry name" value="HD-domain/PDEase-like"/>
    <property type="match status" value="1"/>
</dbReference>
<dbReference type="GO" id="GO:0007165">
    <property type="term" value="P:signal transduction"/>
    <property type="evidence" value="ECO:0007669"/>
    <property type="project" value="InterPro"/>
</dbReference>
<keyword evidence="7" id="KW-1185">Reference proteome</keyword>
<feature type="compositionally biased region" description="Acidic residues" evidence="4">
    <location>
        <begin position="242"/>
        <end position="253"/>
    </location>
</feature>
<dbReference type="GO" id="GO:0046872">
    <property type="term" value="F:metal ion binding"/>
    <property type="evidence" value="ECO:0007669"/>
    <property type="project" value="UniProtKB-KW"/>
</dbReference>
<dbReference type="Gene3D" id="1.10.1300.10">
    <property type="entry name" value="3'5'-cyclic nucleotide phosphodiesterase, catalytic domain"/>
    <property type="match status" value="2"/>
</dbReference>
<accession>A0A9P3M1F5</accession>
<comment type="cofactor">
    <cofactor evidence="3">
        <name>a divalent metal cation</name>
        <dbReference type="ChEBI" id="CHEBI:60240"/>
    </cofactor>
    <text evidence="3">Binds 2 divalent metal cations per subunit. Site 1 may preferentially bind zinc ions, while site 2 has a preference for magnesium and/or manganese ions.</text>
</comment>
<evidence type="ECO:0000313" key="6">
    <source>
        <dbReference type="EMBL" id="GJJ78339.1"/>
    </source>
</evidence>
<feature type="compositionally biased region" description="Polar residues" evidence="4">
    <location>
        <begin position="719"/>
        <end position="735"/>
    </location>
</feature>
<feature type="compositionally biased region" description="Basic and acidic residues" evidence="4">
    <location>
        <begin position="665"/>
        <end position="683"/>
    </location>
</feature>
<dbReference type="AlphaFoldDB" id="A0A9P3M1F5"/>
<dbReference type="EMBL" id="BQFW01000015">
    <property type="protein sequence ID" value="GJJ78339.1"/>
    <property type="molecule type" value="Genomic_DNA"/>
</dbReference>
<feature type="compositionally biased region" description="Low complexity" evidence="4">
    <location>
        <begin position="743"/>
        <end position="770"/>
    </location>
</feature>